<dbReference type="InterPro" id="IPR001357">
    <property type="entry name" value="BRCT_dom"/>
</dbReference>
<dbReference type="Pfam" id="PF12568">
    <property type="entry name" value="PanZ"/>
    <property type="match status" value="1"/>
</dbReference>
<gene>
    <name evidence="3" type="ORF">H9826_08555</name>
</gene>
<dbReference type="PROSITE" id="PS51186">
    <property type="entry name" value="GNAT"/>
    <property type="match status" value="1"/>
</dbReference>
<accession>A0A9D1Z682</accession>
<dbReference type="AlphaFoldDB" id="A0A9D1Z682"/>
<dbReference type="InterPro" id="IPR000182">
    <property type="entry name" value="GNAT_dom"/>
</dbReference>
<name>A0A9D1Z682_9FIRM</name>
<evidence type="ECO:0000313" key="3">
    <source>
        <dbReference type="EMBL" id="HIY74005.1"/>
    </source>
</evidence>
<reference evidence="3" key="2">
    <citation type="submission" date="2021-04" db="EMBL/GenBank/DDBJ databases">
        <authorList>
            <person name="Gilroy R."/>
        </authorList>
    </citation>
    <scope>NUCLEOTIDE SEQUENCE</scope>
    <source>
        <strain evidence="3">CHK33-7979</strain>
    </source>
</reference>
<protein>
    <submittedName>
        <fullName evidence="3">Acetyl-CoA sensor PanZ family protein</fullName>
    </submittedName>
</protein>
<comment type="caution">
    <text evidence="3">The sequence shown here is derived from an EMBL/GenBank/DDBJ whole genome shotgun (WGS) entry which is preliminary data.</text>
</comment>
<dbReference type="Gene3D" id="3.40.630.30">
    <property type="match status" value="1"/>
</dbReference>
<dbReference type="Proteomes" id="UP000886824">
    <property type="component" value="Unassembled WGS sequence"/>
</dbReference>
<evidence type="ECO:0000313" key="4">
    <source>
        <dbReference type="Proteomes" id="UP000886824"/>
    </source>
</evidence>
<dbReference type="SUPFAM" id="SSF55729">
    <property type="entry name" value="Acyl-CoA N-acyltransferases (Nat)"/>
    <property type="match status" value="1"/>
</dbReference>
<proteinExistence type="predicted"/>
<dbReference type="InterPro" id="IPR016181">
    <property type="entry name" value="Acyl_CoA_acyltransferase"/>
</dbReference>
<dbReference type="InterPro" id="IPR040448">
    <property type="entry name" value="PanZ_GNAT"/>
</dbReference>
<feature type="domain" description="N-acetyltransferase" evidence="2">
    <location>
        <begin position="6"/>
        <end position="155"/>
    </location>
</feature>
<reference evidence="3" key="1">
    <citation type="journal article" date="2021" name="PeerJ">
        <title>Extensive microbial diversity within the chicken gut microbiome revealed by metagenomics and culture.</title>
        <authorList>
            <person name="Gilroy R."/>
            <person name="Ravi A."/>
            <person name="Getino M."/>
            <person name="Pursley I."/>
            <person name="Horton D.L."/>
            <person name="Alikhan N.F."/>
            <person name="Baker D."/>
            <person name="Gharbi K."/>
            <person name="Hall N."/>
            <person name="Watson M."/>
            <person name="Adriaenssens E.M."/>
            <person name="Foster-Nyarko E."/>
            <person name="Jarju S."/>
            <person name="Secka A."/>
            <person name="Antonio M."/>
            <person name="Oren A."/>
            <person name="Chaudhuri R.R."/>
            <person name="La Ragione R."/>
            <person name="Hildebrand F."/>
            <person name="Pallen M.J."/>
        </authorList>
    </citation>
    <scope>NUCLEOTIDE SEQUENCE</scope>
    <source>
        <strain evidence="3">CHK33-7979</strain>
    </source>
</reference>
<dbReference type="GO" id="GO:0016747">
    <property type="term" value="F:acyltransferase activity, transferring groups other than amino-acyl groups"/>
    <property type="evidence" value="ECO:0007669"/>
    <property type="project" value="InterPro"/>
</dbReference>
<sequence length="302" mass="33753">MVKKEWSIRTLDREELPGFQPYLLPDTARSLERREKDVLALGLVLGHNACAAAAARLSGESAELTDLFVDEIVRHRGMGGLLLERLMERLAAEGVSRLSASYVLRGEELAAMDRLMFSCGFSAPWRRSRVFRTHSEGFHQDPRLGAAFSPQYRTPQDVCALSEAPQKAMEELRRGEDIPDYLAPEAFQGRALPELCVAMVQDGRVTAYLLSGEDGAGGIVLLAAVRREGAPSTAFQTLLLELLNRCWYRLGRDFAFYFSVLDDKVERLALLLMGERYEDYEEHSCARLLSCQDGGENEEVSS</sequence>
<dbReference type="PROSITE" id="PS50172">
    <property type="entry name" value="BRCT"/>
    <property type="match status" value="1"/>
</dbReference>
<organism evidence="3 4">
    <name type="scientific">Candidatus Intestinimonas merdavium</name>
    <dbReference type="NCBI Taxonomy" id="2838622"/>
    <lineage>
        <taxon>Bacteria</taxon>
        <taxon>Bacillati</taxon>
        <taxon>Bacillota</taxon>
        <taxon>Clostridia</taxon>
        <taxon>Eubacteriales</taxon>
        <taxon>Intestinimonas</taxon>
    </lineage>
</organism>
<feature type="domain" description="BRCT" evidence="1">
    <location>
        <begin position="1"/>
        <end position="24"/>
    </location>
</feature>
<evidence type="ECO:0000259" key="2">
    <source>
        <dbReference type="PROSITE" id="PS51186"/>
    </source>
</evidence>
<dbReference type="EMBL" id="DXCX01000087">
    <property type="protein sequence ID" value="HIY74005.1"/>
    <property type="molecule type" value="Genomic_DNA"/>
</dbReference>
<evidence type="ECO:0000259" key="1">
    <source>
        <dbReference type="PROSITE" id="PS50172"/>
    </source>
</evidence>